<dbReference type="EMBL" id="JARKIB010000043">
    <property type="protein sequence ID" value="KAJ7758047.1"/>
    <property type="molecule type" value="Genomic_DNA"/>
</dbReference>
<keyword evidence="2" id="KW-1185">Reference proteome</keyword>
<accession>A0AAD7J6C9</accession>
<reference evidence="1" key="1">
    <citation type="submission" date="2023-03" db="EMBL/GenBank/DDBJ databases">
        <title>Massive genome expansion in bonnet fungi (Mycena s.s.) driven by repeated elements and novel gene families across ecological guilds.</title>
        <authorList>
            <consortium name="Lawrence Berkeley National Laboratory"/>
            <person name="Harder C.B."/>
            <person name="Miyauchi S."/>
            <person name="Viragh M."/>
            <person name="Kuo A."/>
            <person name="Thoen E."/>
            <person name="Andreopoulos B."/>
            <person name="Lu D."/>
            <person name="Skrede I."/>
            <person name="Drula E."/>
            <person name="Henrissat B."/>
            <person name="Morin E."/>
            <person name="Kohler A."/>
            <person name="Barry K."/>
            <person name="LaButti K."/>
            <person name="Morin E."/>
            <person name="Salamov A."/>
            <person name="Lipzen A."/>
            <person name="Mereny Z."/>
            <person name="Hegedus B."/>
            <person name="Baldrian P."/>
            <person name="Stursova M."/>
            <person name="Weitz H."/>
            <person name="Taylor A."/>
            <person name="Grigoriev I.V."/>
            <person name="Nagy L.G."/>
            <person name="Martin F."/>
            <person name="Kauserud H."/>
        </authorList>
    </citation>
    <scope>NUCLEOTIDE SEQUENCE</scope>
    <source>
        <strain evidence="1">CBHHK182m</strain>
    </source>
</reference>
<organism evidence="1 2">
    <name type="scientific">Mycena metata</name>
    <dbReference type="NCBI Taxonomy" id="1033252"/>
    <lineage>
        <taxon>Eukaryota</taxon>
        <taxon>Fungi</taxon>
        <taxon>Dikarya</taxon>
        <taxon>Basidiomycota</taxon>
        <taxon>Agaricomycotina</taxon>
        <taxon>Agaricomycetes</taxon>
        <taxon>Agaricomycetidae</taxon>
        <taxon>Agaricales</taxon>
        <taxon>Marasmiineae</taxon>
        <taxon>Mycenaceae</taxon>
        <taxon>Mycena</taxon>
    </lineage>
</organism>
<proteinExistence type="predicted"/>
<dbReference type="AlphaFoldDB" id="A0AAD7J6C9"/>
<feature type="non-terminal residue" evidence="1">
    <location>
        <position position="1"/>
    </location>
</feature>
<dbReference type="Proteomes" id="UP001215598">
    <property type="component" value="Unassembled WGS sequence"/>
</dbReference>
<name>A0AAD7J6C9_9AGAR</name>
<gene>
    <name evidence="1" type="ORF">B0H16DRAFT_659271</name>
</gene>
<protein>
    <submittedName>
        <fullName evidence="1">Uncharacterized protein</fullName>
    </submittedName>
</protein>
<sequence length="206" mass="22676">PSSNFAYQKHPRPPTTRLTFDNGQTHILLHRLHSSGRRSNTSFINAPGCFPDEVATVVSESIYPVVLQAPPVTGEVANLTLTFYTCPSRQADGGGDRRKRQSTQPVDICGIMDSSAVFESTFTCAQSSDNLPTLRDCGDFVDVVTDNLIRPLMVTIPARSGLAVSLFNNTCAFAFLNDDFTDDYETCLHTISDMDFDIEEECPPPF</sequence>
<evidence type="ECO:0000313" key="1">
    <source>
        <dbReference type="EMBL" id="KAJ7758047.1"/>
    </source>
</evidence>
<evidence type="ECO:0000313" key="2">
    <source>
        <dbReference type="Proteomes" id="UP001215598"/>
    </source>
</evidence>
<comment type="caution">
    <text evidence="1">The sequence shown here is derived from an EMBL/GenBank/DDBJ whole genome shotgun (WGS) entry which is preliminary data.</text>
</comment>